<name>A0A1Q9F557_SYMMI</name>
<dbReference type="InterPro" id="IPR002059">
    <property type="entry name" value="CSP_DNA-bd"/>
</dbReference>
<keyword evidence="4" id="KW-1185">Reference proteome</keyword>
<feature type="transmembrane region" description="Helical" evidence="1">
    <location>
        <begin position="21"/>
        <end position="40"/>
    </location>
</feature>
<sequence length="157" mass="17199">MRCHVSLMESSSLPLKRQRASAGLATVVLGCFALGSVFVLPTLSGAEPTRHAGSVARAAVTQDKRLNARSAFHNQVLEGKVKSYNQQKGFGFIECDAVKQQYKRDVFLHKQQAEGLQAGDCVNFEVELNQQGNPQARNVVKIVPAMMGIHQACLDRF</sequence>
<dbReference type="EMBL" id="LSRX01000011">
    <property type="protein sequence ID" value="OLQ14782.1"/>
    <property type="molecule type" value="Genomic_DNA"/>
</dbReference>
<dbReference type="Pfam" id="PF00313">
    <property type="entry name" value="CSD"/>
    <property type="match status" value="1"/>
</dbReference>
<feature type="domain" description="CSD" evidence="2">
    <location>
        <begin position="76"/>
        <end position="141"/>
    </location>
</feature>
<reference evidence="3 4" key="1">
    <citation type="submission" date="2016-02" db="EMBL/GenBank/DDBJ databases">
        <title>Genome analysis of coral dinoflagellate symbionts highlights evolutionary adaptations to a symbiotic lifestyle.</title>
        <authorList>
            <person name="Aranda M."/>
            <person name="Li Y."/>
            <person name="Liew Y.J."/>
            <person name="Baumgarten S."/>
            <person name="Simakov O."/>
            <person name="Wilson M."/>
            <person name="Piel J."/>
            <person name="Ashoor H."/>
            <person name="Bougouffa S."/>
            <person name="Bajic V.B."/>
            <person name="Ryu T."/>
            <person name="Ravasi T."/>
            <person name="Bayer T."/>
            <person name="Micklem G."/>
            <person name="Kim H."/>
            <person name="Bhak J."/>
            <person name="Lajeunesse T.C."/>
            <person name="Voolstra C.R."/>
        </authorList>
    </citation>
    <scope>NUCLEOTIDE SEQUENCE [LARGE SCALE GENOMIC DNA]</scope>
    <source>
        <strain evidence="3 4">CCMP2467</strain>
    </source>
</reference>
<dbReference type="InterPro" id="IPR012340">
    <property type="entry name" value="NA-bd_OB-fold"/>
</dbReference>
<dbReference type="InterPro" id="IPR011129">
    <property type="entry name" value="CSD"/>
</dbReference>
<evidence type="ECO:0000256" key="1">
    <source>
        <dbReference type="SAM" id="Phobius"/>
    </source>
</evidence>
<proteinExistence type="predicted"/>
<dbReference type="CDD" id="cd04458">
    <property type="entry name" value="CSP_CDS"/>
    <property type="match status" value="1"/>
</dbReference>
<keyword evidence="1" id="KW-0812">Transmembrane</keyword>
<dbReference type="Proteomes" id="UP000186817">
    <property type="component" value="Unassembled WGS sequence"/>
</dbReference>
<dbReference type="SMART" id="SM00357">
    <property type="entry name" value="CSP"/>
    <property type="match status" value="1"/>
</dbReference>
<dbReference type="OrthoDB" id="444980at2759"/>
<protein>
    <submittedName>
        <fullName evidence="3">Cold shock-like protein CspE</fullName>
    </submittedName>
</protein>
<comment type="caution">
    <text evidence="3">The sequence shown here is derived from an EMBL/GenBank/DDBJ whole genome shotgun (WGS) entry which is preliminary data.</text>
</comment>
<dbReference type="PROSITE" id="PS51857">
    <property type="entry name" value="CSD_2"/>
    <property type="match status" value="1"/>
</dbReference>
<evidence type="ECO:0000313" key="3">
    <source>
        <dbReference type="EMBL" id="OLQ14782.1"/>
    </source>
</evidence>
<keyword evidence="1" id="KW-1133">Transmembrane helix</keyword>
<dbReference type="Gene3D" id="2.40.50.140">
    <property type="entry name" value="Nucleic acid-binding proteins"/>
    <property type="match status" value="1"/>
</dbReference>
<evidence type="ECO:0000313" key="4">
    <source>
        <dbReference type="Proteomes" id="UP000186817"/>
    </source>
</evidence>
<evidence type="ECO:0000259" key="2">
    <source>
        <dbReference type="PROSITE" id="PS51857"/>
    </source>
</evidence>
<dbReference type="GO" id="GO:0003676">
    <property type="term" value="F:nucleic acid binding"/>
    <property type="evidence" value="ECO:0007669"/>
    <property type="project" value="InterPro"/>
</dbReference>
<organism evidence="3 4">
    <name type="scientific">Symbiodinium microadriaticum</name>
    <name type="common">Dinoflagellate</name>
    <name type="synonym">Zooxanthella microadriatica</name>
    <dbReference type="NCBI Taxonomy" id="2951"/>
    <lineage>
        <taxon>Eukaryota</taxon>
        <taxon>Sar</taxon>
        <taxon>Alveolata</taxon>
        <taxon>Dinophyceae</taxon>
        <taxon>Suessiales</taxon>
        <taxon>Symbiodiniaceae</taxon>
        <taxon>Symbiodinium</taxon>
    </lineage>
</organism>
<gene>
    <name evidence="3" type="primary">cspE</name>
    <name evidence="3" type="ORF">AK812_SmicGene1108</name>
</gene>
<dbReference type="AlphaFoldDB" id="A0A1Q9F557"/>
<dbReference type="SUPFAM" id="SSF50249">
    <property type="entry name" value="Nucleic acid-binding proteins"/>
    <property type="match status" value="1"/>
</dbReference>
<accession>A0A1Q9F557</accession>
<keyword evidence="1" id="KW-0472">Membrane</keyword>
<dbReference type="PROSITE" id="PS51257">
    <property type="entry name" value="PROKAR_LIPOPROTEIN"/>
    <property type="match status" value="1"/>
</dbReference>
<dbReference type="SMR" id="A0A1Q9F557"/>